<evidence type="ECO:0000256" key="6">
    <source>
        <dbReference type="ARBA" id="ARBA00034754"/>
    </source>
</evidence>
<dbReference type="NCBIfam" id="TIGR01128">
    <property type="entry name" value="holA"/>
    <property type="match status" value="1"/>
</dbReference>
<dbReference type="Proteomes" id="UP000029096">
    <property type="component" value="Unassembled WGS sequence"/>
</dbReference>
<evidence type="ECO:0000256" key="4">
    <source>
        <dbReference type="ARBA" id="ARBA00022705"/>
    </source>
</evidence>
<evidence type="ECO:0000259" key="8">
    <source>
        <dbReference type="Pfam" id="PF21694"/>
    </source>
</evidence>
<feature type="domain" description="DNA polymerase III delta subunit-like C-terminal" evidence="8">
    <location>
        <begin position="207"/>
        <end position="316"/>
    </location>
</feature>
<dbReference type="PANTHER" id="PTHR34388:SF1">
    <property type="entry name" value="DNA POLYMERASE III SUBUNIT DELTA"/>
    <property type="match status" value="1"/>
</dbReference>
<organism evidence="9 10">
    <name type="scientific">Bifidobacterium bohemicum DSM 22767</name>
    <dbReference type="NCBI Taxonomy" id="1437606"/>
    <lineage>
        <taxon>Bacteria</taxon>
        <taxon>Bacillati</taxon>
        <taxon>Actinomycetota</taxon>
        <taxon>Actinomycetes</taxon>
        <taxon>Bifidobacteriales</taxon>
        <taxon>Bifidobacteriaceae</taxon>
        <taxon>Bifidobacterium</taxon>
    </lineage>
</organism>
<keyword evidence="5" id="KW-0239">DNA-directed DNA polymerase</keyword>
<dbReference type="InterPro" id="IPR008921">
    <property type="entry name" value="DNA_pol3_clamp-load_cplx_C"/>
</dbReference>
<keyword evidence="10" id="KW-1185">Reference proteome</keyword>
<dbReference type="Gene3D" id="1.20.272.10">
    <property type="match status" value="1"/>
</dbReference>
<sequence length="327" mass="34850">MTATNKSERSPMTLVVGGDPFLNDQRVRQLVDQAVRKDAEAELIELDAETADRYDFDEATGPSLFSSTAVVTIRHSETADEGLVDAMATYCKQANNDGPASTVIVQHAGGPKGRGVLNTLTKSGARKEEVPDLKKADAKLNFVLQRFKREKRGIEPSAAQQLVAVLGEKTGELAAMCAQLCSDFKTQTITLDQVNQYLSSNPTVTGFTVADTALAGNVAGALTAMRSAVAQGTEPIALVGALAMKLRTLAKASAVRSGVISQAEAKVNPWVLKNSMRQLSGWTSAGLSRCIQKLAWVDEQNKSNGGDPVYALEEAIALIGTKGRREI</sequence>
<comment type="catalytic activity">
    <reaction evidence="7">
        <text>DNA(n) + a 2'-deoxyribonucleoside 5'-triphosphate = DNA(n+1) + diphosphate</text>
        <dbReference type="Rhea" id="RHEA:22508"/>
        <dbReference type="Rhea" id="RHEA-COMP:17339"/>
        <dbReference type="Rhea" id="RHEA-COMP:17340"/>
        <dbReference type="ChEBI" id="CHEBI:33019"/>
        <dbReference type="ChEBI" id="CHEBI:61560"/>
        <dbReference type="ChEBI" id="CHEBI:173112"/>
        <dbReference type="EC" id="2.7.7.7"/>
    </reaction>
</comment>
<dbReference type="STRING" id="1437606.BBOH_0056"/>
<accession>A0A086ZJ87</accession>
<dbReference type="PANTHER" id="PTHR34388">
    <property type="entry name" value="DNA POLYMERASE III SUBUNIT DELTA"/>
    <property type="match status" value="1"/>
</dbReference>
<dbReference type="SUPFAM" id="SSF48019">
    <property type="entry name" value="post-AAA+ oligomerization domain-like"/>
    <property type="match status" value="1"/>
</dbReference>
<dbReference type="Pfam" id="PF21694">
    <property type="entry name" value="DNA_pol3_delta_C"/>
    <property type="match status" value="1"/>
</dbReference>
<evidence type="ECO:0000313" key="10">
    <source>
        <dbReference type="Proteomes" id="UP000029096"/>
    </source>
</evidence>
<dbReference type="InterPro" id="IPR048466">
    <property type="entry name" value="DNA_pol3_delta-like_C"/>
</dbReference>
<evidence type="ECO:0000256" key="7">
    <source>
        <dbReference type="ARBA" id="ARBA00049244"/>
    </source>
</evidence>
<gene>
    <name evidence="9" type="ORF">BBOH_0056</name>
</gene>
<keyword evidence="3" id="KW-0548">Nucleotidyltransferase</keyword>
<dbReference type="EC" id="2.7.7.7" evidence="1"/>
<dbReference type="RefSeq" id="WP_044097991.1">
    <property type="nucleotide sequence ID" value="NZ_JDUS01000001.1"/>
</dbReference>
<keyword evidence="4" id="KW-0235">DNA replication</keyword>
<dbReference type="GO" id="GO:0009360">
    <property type="term" value="C:DNA polymerase III complex"/>
    <property type="evidence" value="ECO:0007669"/>
    <property type="project" value="TreeGrafter"/>
</dbReference>
<evidence type="ECO:0000256" key="2">
    <source>
        <dbReference type="ARBA" id="ARBA00022679"/>
    </source>
</evidence>
<dbReference type="Gene3D" id="3.40.50.300">
    <property type="entry name" value="P-loop containing nucleotide triphosphate hydrolases"/>
    <property type="match status" value="1"/>
</dbReference>
<dbReference type="eggNOG" id="COG1466">
    <property type="taxonomic scope" value="Bacteria"/>
</dbReference>
<proteinExistence type="inferred from homology"/>
<dbReference type="GO" id="GO:0006261">
    <property type="term" value="P:DNA-templated DNA replication"/>
    <property type="evidence" value="ECO:0007669"/>
    <property type="project" value="TreeGrafter"/>
</dbReference>
<keyword evidence="2" id="KW-0808">Transferase</keyword>
<dbReference type="GO" id="GO:0003677">
    <property type="term" value="F:DNA binding"/>
    <property type="evidence" value="ECO:0007669"/>
    <property type="project" value="InterPro"/>
</dbReference>
<protein>
    <recommendedName>
        <fullName evidence="1">DNA-directed DNA polymerase</fullName>
        <ecNumber evidence="1">2.7.7.7</ecNumber>
    </recommendedName>
</protein>
<dbReference type="AlphaFoldDB" id="A0A086ZJ87"/>
<comment type="caution">
    <text evidence="9">The sequence shown here is derived from an EMBL/GenBank/DDBJ whole genome shotgun (WGS) entry which is preliminary data.</text>
</comment>
<evidence type="ECO:0000256" key="3">
    <source>
        <dbReference type="ARBA" id="ARBA00022695"/>
    </source>
</evidence>
<dbReference type="OrthoDB" id="8478864at2"/>
<evidence type="ECO:0000256" key="1">
    <source>
        <dbReference type="ARBA" id="ARBA00012417"/>
    </source>
</evidence>
<dbReference type="InterPro" id="IPR005790">
    <property type="entry name" value="DNA_polIII_delta"/>
</dbReference>
<reference evidence="9 10" key="1">
    <citation type="submission" date="2014-03" db="EMBL/GenBank/DDBJ databases">
        <title>Genomics of Bifidobacteria.</title>
        <authorList>
            <person name="Ventura M."/>
            <person name="Milani C."/>
            <person name="Lugli G.A."/>
        </authorList>
    </citation>
    <scope>NUCLEOTIDE SEQUENCE [LARGE SCALE GENOMIC DNA]</scope>
    <source>
        <strain evidence="9 10">DSM 22767</strain>
    </source>
</reference>
<evidence type="ECO:0000313" key="9">
    <source>
        <dbReference type="EMBL" id="KFI46587.1"/>
    </source>
</evidence>
<evidence type="ECO:0000256" key="5">
    <source>
        <dbReference type="ARBA" id="ARBA00022932"/>
    </source>
</evidence>
<dbReference type="GO" id="GO:0003887">
    <property type="term" value="F:DNA-directed DNA polymerase activity"/>
    <property type="evidence" value="ECO:0007669"/>
    <property type="project" value="UniProtKB-KW"/>
</dbReference>
<comment type="similarity">
    <text evidence="6">Belongs to the DNA polymerase HolA subunit family.</text>
</comment>
<dbReference type="EMBL" id="JGYP01000001">
    <property type="protein sequence ID" value="KFI46587.1"/>
    <property type="molecule type" value="Genomic_DNA"/>
</dbReference>
<dbReference type="InterPro" id="IPR027417">
    <property type="entry name" value="P-loop_NTPase"/>
</dbReference>
<name>A0A086ZJ87_9BIFI</name>